<evidence type="ECO:0000313" key="5">
    <source>
        <dbReference type="Proteomes" id="UP000183365"/>
    </source>
</evidence>
<dbReference type="Proteomes" id="UP000183365">
    <property type="component" value="Unassembled WGS sequence"/>
</dbReference>
<keyword evidence="5" id="KW-1185">Reference proteome</keyword>
<feature type="region of interest" description="Disordered" evidence="3">
    <location>
        <begin position="33"/>
        <end position="60"/>
    </location>
</feature>
<evidence type="ECO:0000313" key="4">
    <source>
        <dbReference type="EMBL" id="SGZ41043.1"/>
    </source>
</evidence>
<feature type="compositionally biased region" description="Basic and acidic residues" evidence="3">
    <location>
        <begin position="643"/>
        <end position="653"/>
    </location>
</feature>
<name>A0A1L0B7H6_9ASCO</name>
<dbReference type="InterPro" id="IPR007587">
    <property type="entry name" value="SAPS"/>
</dbReference>
<evidence type="ECO:0000256" key="2">
    <source>
        <dbReference type="ARBA" id="ARBA00023306"/>
    </source>
</evidence>
<sequence length="1066" mass="123148">MNNNFWSRSRSMKGLNHLVDDCFLRIDENNKKEDEESIHEESDNELAKGTDNSSDYEERKPNKDKIHKYYDDYFFADEYLNKNIEYEEIIKTSNVTENKYRPNLRILDRLLKMDDLSRILVLQLVGDNEDFLSLEDYFSNPLVLSKLLDYILDPRYCVEDIEEEVKPSSNDDDLLLSKVDSMKSDESLDLIEFYRCAVSAVDIFLVDIPAIAESFLNYDFLIKKLWSMLDRYPTLANDASAAFLKINERLLHYAELTSISEESSVLSQWMYNSENNNEGKSNDDSTFMDVFMSKLPSDGASNEKDNESLKSEQKMNSLERYLHQIVMKENIVDKFIKHLEVSSFMDFLLKIISTDKPKSPTYVILLLKQQRLIEKLLDCLDSSKPSTIQNTATDFIKALITLSANSNSEIASAIGPNELTRRLVSPGMISKLGLLMSQGGLPLSNCVGIIIEVIRKNHSDYDLIQVMQTTIEENPPDMRDPIYLGDMIKYFSKNLFELCKMMKKSLPKTFKTPFGVIEPLGMDRFKVCELVAELLHCSNMALLNEPDGERIVKERDPIRRKKIAEFLEKNFDITSNDFDEDDEPMFDMSNANYNISKTDAETTKEGRILRNNMKGDVDELDDDLERLNIKSEENSSDSSDNNSFKKDPKVKTKKNLEGQGEVFADFEYSQTQQEIRENPVIGDMLKLAMKDNSIVDIVLEMLFDFPWNNFLHNVVFDIVQQILNGSLQDGVNRFLIADLFIESRITELIIAGDQYCQQYEETNKLRLGYMGHLTLIAEEVAKFVTYLQEMNIYVLMPDIREMLYEKAWVDYSEAVLSEAREKYNSNFGDEDSLNETWGVSNYGEEMATDDKDKIDDEDKNEHEFDGNYPDVNFRSSVDELMIGRHSEDIHIDIEDDYEDMKEEDVDSSIEYVNSKGEVVKTTVKDFLKMNMSALHDEKKEEKSVKAKDPNEGYTNIYTDDVLDHDDYIDPNDDGHSYAKTTSLAYGANRVRAMDEDIDSPDSDEYNSDISSDEEDINNQEKTFVDLAKEEGRNLCRHATNDNMKWDEGEQSRIFGYKKLHDENMND</sequence>
<comment type="similarity">
    <text evidence="1">Belongs to the SAPS family.</text>
</comment>
<evidence type="ECO:0000256" key="1">
    <source>
        <dbReference type="ARBA" id="ARBA00006180"/>
    </source>
</evidence>
<proteinExistence type="inferred from homology"/>
<feature type="compositionally biased region" description="Acidic residues" evidence="3">
    <location>
        <begin position="995"/>
        <end position="1017"/>
    </location>
</feature>
<dbReference type="GO" id="GO:0019888">
    <property type="term" value="F:protein phosphatase regulator activity"/>
    <property type="evidence" value="ECO:0007669"/>
    <property type="project" value="TreeGrafter"/>
</dbReference>
<dbReference type="GO" id="GO:0019903">
    <property type="term" value="F:protein phosphatase binding"/>
    <property type="evidence" value="ECO:0007669"/>
    <property type="project" value="InterPro"/>
</dbReference>
<dbReference type="VEuPathDB" id="FungiDB:HGUI_03243"/>
<accession>A0A1L0B7H6</accession>
<feature type="region of interest" description="Disordered" evidence="3">
    <location>
        <begin position="995"/>
        <end position="1020"/>
    </location>
</feature>
<dbReference type="GO" id="GO:0005634">
    <property type="term" value="C:nucleus"/>
    <property type="evidence" value="ECO:0007669"/>
    <property type="project" value="TreeGrafter"/>
</dbReference>
<dbReference type="GO" id="GO:0005829">
    <property type="term" value="C:cytosol"/>
    <property type="evidence" value="ECO:0007669"/>
    <property type="project" value="TreeGrafter"/>
</dbReference>
<feature type="compositionally biased region" description="Basic and acidic residues" evidence="3">
    <location>
        <begin position="33"/>
        <end position="48"/>
    </location>
</feature>
<dbReference type="EMBL" id="FQNF01000075">
    <property type="protein sequence ID" value="SGZ41043.1"/>
    <property type="molecule type" value="Genomic_DNA"/>
</dbReference>
<dbReference type="OrthoDB" id="3972258at2759"/>
<dbReference type="PANTHER" id="PTHR12634:SF8">
    <property type="entry name" value="FIERY MOUNTAIN, ISOFORM D"/>
    <property type="match status" value="1"/>
</dbReference>
<protein>
    <recommendedName>
        <fullName evidence="6">SIT4-associating protein SAP190</fullName>
    </recommendedName>
</protein>
<reference evidence="5" key="1">
    <citation type="submission" date="2016-11" db="EMBL/GenBank/DDBJ databases">
        <authorList>
            <person name="Guldener U."/>
        </authorList>
    </citation>
    <scope>NUCLEOTIDE SEQUENCE [LARGE SCALE GENOMIC DNA]</scope>
</reference>
<evidence type="ECO:0000256" key="3">
    <source>
        <dbReference type="SAM" id="MobiDB-lite"/>
    </source>
</evidence>
<dbReference type="AlphaFoldDB" id="A0A1L0B7H6"/>
<gene>
    <name evidence="4" type="ORF">HGUI_03243</name>
</gene>
<feature type="region of interest" description="Disordered" evidence="3">
    <location>
        <begin position="630"/>
        <end position="653"/>
    </location>
</feature>
<organism evidence="4 5">
    <name type="scientific">Hanseniaspora guilliermondii</name>
    <dbReference type="NCBI Taxonomy" id="56406"/>
    <lineage>
        <taxon>Eukaryota</taxon>
        <taxon>Fungi</taxon>
        <taxon>Dikarya</taxon>
        <taxon>Ascomycota</taxon>
        <taxon>Saccharomycotina</taxon>
        <taxon>Saccharomycetes</taxon>
        <taxon>Saccharomycodales</taxon>
        <taxon>Saccharomycodaceae</taxon>
        <taxon>Hanseniaspora</taxon>
    </lineage>
</organism>
<keyword evidence="2" id="KW-0131">Cell cycle</keyword>
<evidence type="ECO:0008006" key="6">
    <source>
        <dbReference type="Google" id="ProtNLM"/>
    </source>
</evidence>
<dbReference type="PANTHER" id="PTHR12634">
    <property type="entry name" value="SIT4 YEAST -ASSOCIATING PROTEIN-RELATED"/>
    <property type="match status" value="1"/>
</dbReference>
<dbReference type="Pfam" id="PF04499">
    <property type="entry name" value="SAPS"/>
    <property type="match status" value="1"/>
</dbReference>